<dbReference type="EMBL" id="BPVZ01000020">
    <property type="protein sequence ID" value="GKV03426.1"/>
    <property type="molecule type" value="Genomic_DNA"/>
</dbReference>
<gene>
    <name evidence="2" type="ORF">SLEP1_g15726</name>
</gene>
<organism evidence="2 3">
    <name type="scientific">Rubroshorea leprosula</name>
    <dbReference type="NCBI Taxonomy" id="152421"/>
    <lineage>
        <taxon>Eukaryota</taxon>
        <taxon>Viridiplantae</taxon>
        <taxon>Streptophyta</taxon>
        <taxon>Embryophyta</taxon>
        <taxon>Tracheophyta</taxon>
        <taxon>Spermatophyta</taxon>
        <taxon>Magnoliopsida</taxon>
        <taxon>eudicotyledons</taxon>
        <taxon>Gunneridae</taxon>
        <taxon>Pentapetalae</taxon>
        <taxon>rosids</taxon>
        <taxon>malvids</taxon>
        <taxon>Malvales</taxon>
        <taxon>Dipterocarpaceae</taxon>
        <taxon>Rubroshorea</taxon>
    </lineage>
</organism>
<keyword evidence="3" id="KW-1185">Reference proteome</keyword>
<evidence type="ECO:0000313" key="3">
    <source>
        <dbReference type="Proteomes" id="UP001054252"/>
    </source>
</evidence>
<evidence type="ECO:0000313" key="2">
    <source>
        <dbReference type="EMBL" id="GKV03426.1"/>
    </source>
</evidence>
<reference evidence="2 3" key="1">
    <citation type="journal article" date="2021" name="Commun. Biol.">
        <title>The genome of Shorea leprosula (Dipterocarpaceae) highlights the ecological relevance of drought in aseasonal tropical rainforests.</title>
        <authorList>
            <person name="Ng K.K.S."/>
            <person name="Kobayashi M.J."/>
            <person name="Fawcett J.A."/>
            <person name="Hatakeyama M."/>
            <person name="Paape T."/>
            <person name="Ng C.H."/>
            <person name="Ang C.C."/>
            <person name="Tnah L.H."/>
            <person name="Lee C.T."/>
            <person name="Nishiyama T."/>
            <person name="Sese J."/>
            <person name="O'Brien M.J."/>
            <person name="Copetti D."/>
            <person name="Mohd Noor M.I."/>
            <person name="Ong R.C."/>
            <person name="Putra M."/>
            <person name="Sireger I.Z."/>
            <person name="Indrioko S."/>
            <person name="Kosugi Y."/>
            <person name="Izuno A."/>
            <person name="Isagi Y."/>
            <person name="Lee S.L."/>
            <person name="Shimizu K.K."/>
        </authorList>
    </citation>
    <scope>NUCLEOTIDE SEQUENCE [LARGE SCALE GENOMIC DNA]</scope>
    <source>
        <strain evidence="2">214</strain>
    </source>
</reference>
<dbReference type="Proteomes" id="UP001054252">
    <property type="component" value="Unassembled WGS sequence"/>
</dbReference>
<evidence type="ECO:0000256" key="1">
    <source>
        <dbReference type="SAM" id="MobiDB-lite"/>
    </source>
</evidence>
<dbReference type="AlphaFoldDB" id="A0AAV5INF9"/>
<feature type="region of interest" description="Disordered" evidence="1">
    <location>
        <begin position="1"/>
        <end position="35"/>
    </location>
</feature>
<name>A0AAV5INF9_9ROSI</name>
<accession>A0AAV5INF9</accession>
<comment type="caution">
    <text evidence="2">The sequence shown here is derived from an EMBL/GenBank/DDBJ whole genome shotgun (WGS) entry which is preliminary data.</text>
</comment>
<feature type="compositionally biased region" description="Pro residues" evidence="1">
    <location>
        <begin position="7"/>
        <end position="25"/>
    </location>
</feature>
<protein>
    <submittedName>
        <fullName evidence="2">Uncharacterized protein</fullName>
    </submittedName>
</protein>
<proteinExistence type="predicted"/>
<sequence>MASPFSRSPPPPFPAATSQSPPPIPHARTEPLSAGPCFGNLRLFA</sequence>